<name>A0A9P6E7Y1_9AGAR</name>
<sequence>QDQAFWQVVMFNCNALQYIVLDQATKRGDIGLMEDMLPHLYFRILGGGNGCYAGEVLEVMQGLYREWDKETGLV</sequence>
<evidence type="ECO:0000313" key="3">
    <source>
        <dbReference type="Proteomes" id="UP000807306"/>
    </source>
</evidence>
<feature type="non-terminal residue" evidence="2">
    <location>
        <position position="74"/>
    </location>
</feature>
<dbReference type="Pfam" id="PF20231">
    <property type="entry name" value="DUF6589"/>
    <property type="match status" value="1"/>
</dbReference>
<protein>
    <recommendedName>
        <fullName evidence="1">DUF6589 domain-containing protein</fullName>
    </recommendedName>
</protein>
<evidence type="ECO:0000259" key="1">
    <source>
        <dbReference type="Pfam" id="PF20231"/>
    </source>
</evidence>
<dbReference type="AlphaFoldDB" id="A0A9P6E7Y1"/>
<dbReference type="EMBL" id="MU157904">
    <property type="protein sequence ID" value="KAF9524140.1"/>
    <property type="molecule type" value="Genomic_DNA"/>
</dbReference>
<reference evidence="2" key="1">
    <citation type="submission" date="2020-11" db="EMBL/GenBank/DDBJ databases">
        <authorList>
            <consortium name="DOE Joint Genome Institute"/>
            <person name="Ahrendt S."/>
            <person name="Riley R."/>
            <person name="Andreopoulos W."/>
            <person name="Labutti K."/>
            <person name="Pangilinan J."/>
            <person name="Ruiz-Duenas F.J."/>
            <person name="Barrasa J.M."/>
            <person name="Sanchez-Garcia M."/>
            <person name="Camarero S."/>
            <person name="Miyauchi S."/>
            <person name="Serrano A."/>
            <person name="Linde D."/>
            <person name="Babiker R."/>
            <person name="Drula E."/>
            <person name="Ayuso-Fernandez I."/>
            <person name="Pacheco R."/>
            <person name="Padilla G."/>
            <person name="Ferreira P."/>
            <person name="Barriuso J."/>
            <person name="Kellner H."/>
            <person name="Castanera R."/>
            <person name="Alfaro M."/>
            <person name="Ramirez L."/>
            <person name="Pisabarro A.G."/>
            <person name="Kuo A."/>
            <person name="Tritt A."/>
            <person name="Lipzen A."/>
            <person name="He G."/>
            <person name="Yan M."/>
            <person name="Ng V."/>
            <person name="Cullen D."/>
            <person name="Martin F."/>
            <person name="Rosso M.-N."/>
            <person name="Henrissat B."/>
            <person name="Hibbett D."/>
            <person name="Martinez A.T."/>
            <person name="Grigoriev I.V."/>
        </authorList>
    </citation>
    <scope>NUCLEOTIDE SEQUENCE</scope>
    <source>
        <strain evidence="2">CBS 506.95</strain>
    </source>
</reference>
<feature type="non-terminal residue" evidence="2">
    <location>
        <position position="1"/>
    </location>
</feature>
<keyword evidence="3" id="KW-1185">Reference proteome</keyword>
<evidence type="ECO:0000313" key="2">
    <source>
        <dbReference type="EMBL" id="KAF9524140.1"/>
    </source>
</evidence>
<gene>
    <name evidence="2" type="ORF">CPB83DRAFT_734631</name>
</gene>
<organism evidence="2 3">
    <name type="scientific">Crepidotus variabilis</name>
    <dbReference type="NCBI Taxonomy" id="179855"/>
    <lineage>
        <taxon>Eukaryota</taxon>
        <taxon>Fungi</taxon>
        <taxon>Dikarya</taxon>
        <taxon>Basidiomycota</taxon>
        <taxon>Agaricomycotina</taxon>
        <taxon>Agaricomycetes</taxon>
        <taxon>Agaricomycetidae</taxon>
        <taxon>Agaricales</taxon>
        <taxon>Agaricineae</taxon>
        <taxon>Crepidotaceae</taxon>
        <taxon>Crepidotus</taxon>
    </lineage>
</organism>
<dbReference type="Proteomes" id="UP000807306">
    <property type="component" value="Unassembled WGS sequence"/>
</dbReference>
<proteinExistence type="predicted"/>
<accession>A0A9P6E7Y1</accession>
<feature type="domain" description="DUF6589" evidence="1">
    <location>
        <begin position="1"/>
        <end position="71"/>
    </location>
</feature>
<dbReference type="InterPro" id="IPR046496">
    <property type="entry name" value="DUF6589"/>
</dbReference>
<dbReference type="OrthoDB" id="3203379at2759"/>
<comment type="caution">
    <text evidence="2">The sequence shown here is derived from an EMBL/GenBank/DDBJ whole genome shotgun (WGS) entry which is preliminary data.</text>
</comment>